<comment type="similarity">
    <text evidence="1">Belongs to the DapB family.</text>
</comment>
<evidence type="ECO:0000313" key="14">
    <source>
        <dbReference type="Proteomes" id="UP000281028"/>
    </source>
</evidence>
<dbReference type="CDD" id="cd02274">
    <property type="entry name" value="DHDPR_N"/>
    <property type="match status" value="1"/>
</dbReference>
<evidence type="ECO:0000256" key="2">
    <source>
        <dbReference type="ARBA" id="ARBA00022605"/>
    </source>
</evidence>
<dbReference type="InterPro" id="IPR000846">
    <property type="entry name" value="DapB_N"/>
</dbReference>
<evidence type="ECO:0000256" key="10">
    <source>
        <dbReference type="ARBA" id="ARBA00049080"/>
    </source>
</evidence>
<dbReference type="InterPro" id="IPR023940">
    <property type="entry name" value="DHDPR_bac"/>
</dbReference>
<dbReference type="Proteomes" id="UP000281028">
    <property type="component" value="Unassembled WGS sequence"/>
</dbReference>
<dbReference type="Pfam" id="PF01113">
    <property type="entry name" value="DapB_N"/>
    <property type="match status" value="1"/>
</dbReference>
<comment type="catalytic activity">
    <reaction evidence="10">
        <text>(S)-2,3,4,5-tetrahydrodipicolinate + NADP(+) + H2O = (2S,4S)-4-hydroxy-2,3,4,5-tetrahydrodipicolinate + NADPH + H(+)</text>
        <dbReference type="Rhea" id="RHEA:35331"/>
        <dbReference type="ChEBI" id="CHEBI:15377"/>
        <dbReference type="ChEBI" id="CHEBI:15378"/>
        <dbReference type="ChEBI" id="CHEBI:16845"/>
        <dbReference type="ChEBI" id="CHEBI:57783"/>
        <dbReference type="ChEBI" id="CHEBI:58349"/>
        <dbReference type="ChEBI" id="CHEBI:67139"/>
        <dbReference type="EC" id="1.17.1.8"/>
    </reaction>
</comment>
<dbReference type="Gene3D" id="3.40.50.720">
    <property type="entry name" value="NAD(P)-binding Rossmann-like Domain"/>
    <property type="match status" value="1"/>
</dbReference>
<dbReference type="GO" id="GO:0009089">
    <property type="term" value="P:lysine biosynthetic process via diaminopimelate"/>
    <property type="evidence" value="ECO:0007669"/>
    <property type="project" value="UniProtKB-UniRule"/>
</dbReference>
<gene>
    <name evidence="13" type="primary">dapB</name>
    <name evidence="13" type="ORF">ECE50_014430</name>
</gene>
<dbReference type="GO" id="GO:0008839">
    <property type="term" value="F:4-hydroxy-tetrahydrodipicolinate reductase"/>
    <property type="evidence" value="ECO:0007669"/>
    <property type="project" value="UniProtKB-UniRule"/>
</dbReference>
<dbReference type="GO" id="GO:0019877">
    <property type="term" value="P:diaminopimelate biosynthetic process"/>
    <property type="evidence" value="ECO:0007669"/>
    <property type="project" value="UniProtKB-KW"/>
</dbReference>
<accession>A0A433WBV6</accession>
<evidence type="ECO:0000256" key="7">
    <source>
        <dbReference type="ARBA" id="ARBA00023154"/>
    </source>
</evidence>
<evidence type="ECO:0000256" key="6">
    <source>
        <dbReference type="ARBA" id="ARBA00023027"/>
    </source>
</evidence>
<proteinExistence type="inferred from homology"/>
<comment type="caution">
    <text evidence="13">The sequence shown here is derived from an EMBL/GenBank/DDBJ whole genome shotgun (WGS) entry which is preliminary data.</text>
</comment>
<protein>
    <recommendedName>
        <fullName evidence="9 12">4-hydroxy-tetrahydrodipicolinate reductase</fullName>
        <ecNumber evidence="9 12">1.17.1.8</ecNumber>
    </recommendedName>
</protein>
<dbReference type="Gene3D" id="3.30.360.10">
    <property type="entry name" value="Dihydrodipicolinate Reductase, domain 2"/>
    <property type="match status" value="1"/>
</dbReference>
<dbReference type="InterPro" id="IPR036291">
    <property type="entry name" value="NAD(P)-bd_dom_sf"/>
</dbReference>
<comment type="pathway">
    <text evidence="8">Amino-acid biosynthesis; L-lysine biosynthesis via DAP pathway; (S)-tetrahydrodipicolinate from L-aspartate: step 4/4.</text>
</comment>
<keyword evidence="5 13" id="KW-0560">Oxidoreductase</keyword>
<evidence type="ECO:0000256" key="5">
    <source>
        <dbReference type="ARBA" id="ARBA00023002"/>
    </source>
</evidence>
<sequence>MKIALIGYGKMGKAIDAIATAKGHEVILRIDADSQHLLEKEQLGQADVAIEFTTPETAYHNVLKCFEAKVPVVCGTTGWLEKLPAVKELCSKYQGGFLHATNFSIGVNIFFEVNKKLADLMAAQPQYNVWMEEIHHTQKKDAPSGTAITLAEQLLGAVTRKTNWVNASSEQPETLSIISKRIDPAPGTHTITYTSAIDDITITHTAHSREGFAAGAVTAAEWLTGRQGVFSMRDVLNL</sequence>
<keyword evidence="7" id="KW-0457">Lysine biosynthesis</keyword>
<dbReference type="EMBL" id="RIAR02000001">
    <property type="protein sequence ID" value="NSL88040.1"/>
    <property type="molecule type" value="Genomic_DNA"/>
</dbReference>
<evidence type="ECO:0000256" key="1">
    <source>
        <dbReference type="ARBA" id="ARBA00006642"/>
    </source>
</evidence>
<dbReference type="SUPFAM" id="SSF55347">
    <property type="entry name" value="Glyceraldehyde-3-phosphate dehydrogenase-like, C-terminal domain"/>
    <property type="match status" value="1"/>
</dbReference>
<dbReference type="PIRSF" id="PIRSF000161">
    <property type="entry name" value="DHPR"/>
    <property type="match status" value="1"/>
</dbReference>
<dbReference type="Pfam" id="PF05173">
    <property type="entry name" value="DapB_C"/>
    <property type="match status" value="1"/>
</dbReference>
<comment type="catalytic activity">
    <reaction evidence="11">
        <text>(S)-2,3,4,5-tetrahydrodipicolinate + NAD(+) + H2O = (2S,4S)-4-hydroxy-2,3,4,5-tetrahydrodipicolinate + NADH + H(+)</text>
        <dbReference type="Rhea" id="RHEA:35323"/>
        <dbReference type="ChEBI" id="CHEBI:15377"/>
        <dbReference type="ChEBI" id="CHEBI:15378"/>
        <dbReference type="ChEBI" id="CHEBI:16845"/>
        <dbReference type="ChEBI" id="CHEBI:57540"/>
        <dbReference type="ChEBI" id="CHEBI:57945"/>
        <dbReference type="ChEBI" id="CHEBI:67139"/>
        <dbReference type="EC" id="1.17.1.8"/>
    </reaction>
</comment>
<dbReference type="AlphaFoldDB" id="A0A433WBV6"/>
<dbReference type="PANTHER" id="PTHR20836">
    <property type="entry name" value="DIHYDRODIPICOLINATE REDUCTASE"/>
    <property type="match status" value="1"/>
</dbReference>
<dbReference type="SUPFAM" id="SSF51735">
    <property type="entry name" value="NAD(P)-binding Rossmann-fold domains"/>
    <property type="match status" value="1"/>
</dbReference>
<evidence type="ECO:0000313" key="13">
    <source>
        <dbReference type="EMBL" id="NSL88040.1"/>
    </source>
</evidence>
<organism evidence="13 14">
    <name type="scientific">Chitinophaga solisilvae</name>
    <dbReference type="NCBI Taxonomy" id="1233460"/>
    <lineage>
        <taxon>Bacteria</taxon>
        <taxon>Pseudomonadati</taxon>
        <taxon>Bacteroidota</taxon>
        <taxon>Chitinophagia</taxon>
        <taxon>Chitinophagales</taxon>
        <taxon>Chitinophagaceae</taxon>
        <taxon>Chitinophaga</taxon>
    </lineage>
</organism>
<dbReference type="NCBIfam" id="TIGR00036">
    <property type="entry name" value="dapB"/>
    <property type="match status" value="1"/>
</dbReference>
<dbReference type="GO" id="GO:0005829">
    <property type="term" value="C:cytosol"/>
    <property type="evidence" value="ECO:0007669"/>
    <property type="project" value="TreeGrafter"/>
</dbReference>
<reference evidence="13" key="1">
    <citation type="submission" date="2020-05" db="EMBL/GenBank/DDBJ databases">
        <title>Chitinophaga laudate sp. nov., isolated from a tropical peat swamp.</title>
        <authorList>
            <person name="Goh C.B.S."/>
            <person name="Lee M.S."/>
            <person name="Parimannan S."/>
            <person name="Pasbakhsh P."/>
            <person name="Yule C.M."/>
            <person name="Rajandas H."/>
            <person name="Loke S."/>
            <person name="Croft L."/>
            <person name="Tan J.B.L."/>
        </authorList>
    </citation>
    <scope>NUCLEOTIDE SEQUENCE</scope>
    <source>
        <strain evidence="13">Mgbs1</strain>
    </source>
</reference>
<evidence type="ECO:0000256" key="12">
    <source>
        <dbReference type="NCBIfam" id="TIGR00036"/>
    </source>
</evidence>
<keyword evidence="2" id="KW-0028">Amino-acid biosynthesis</keyword>
<evidence type="ECO:0000256" key="4">
    <source>
        <dbReference type="ARBA" id="ARBA00022915"/>
    </source>
</evidence>
<name>A0A433WBV6_9BACT</name>
<evidence type="ECO:0000256" key="9">
    <source>
        <dbReference type="ARBA" id="ARBA00038983"/>
    </source>
</evidence>
<keyword evidence="3" id="KW-0521">NADP</keyword>
<evidence type="ECO:0000256" key="11">
    <source>
        <dbReference type="ARBA" id="ARBA00049396"/>
    </source>
</evidence>
<keyword evidence="6" id="KW-0520">NAD</keyword>
<dbReference type="PANTHER" id="PTHR20836:SF0">
    <property type="entry name" value="4-HYDROXY-TETRAHYDRODIPICOLINATE REDUCTASE 1, CHLOROPLASTIC-RELATED"/>
    <property type="match status" value="1"/>
</dbReference>
<keyword evidence="4" id="KW-0220">Diaminopimelate biosynthesis</keyword>
<evidence type="ECO:0000256" key="8">
    <source>
        <dbReference type="ARBA" id="ARBA00037922"/>
    </source>
</evidence>
<dbReference type="InterPro" id="IPR022663">
    <property type="entry name" value="DapB_C"/>
</dbReference>
<keyword evidence="14" id="KW-1185">Reference proteome</keyword>
<dbReference type="EC" id="1.17.1.8" evidence="9 12"/>
<evidence type="ECO:0000256" key="3">
    <source>
        <dbReference type="ARBA" id="ARBA00022857"/>
    </source>
</evidence>
<dbReference type="OrthoDB" id="9790352at2"/>